<dbReference type="PANTHER" id="PTHR10039">
    <property type="entry name" value="AMELOGENIN"/>
    <property type="match status" value="1"/>
</dbReference>
<evidence type="ECO:0000259" key="3">
    <source>
        <dbReference type="Pfam" id="PF25053"/>
    </source>
</evidence>
<evidence type="ECO:0000313" key="4">
    <source>
        <dbReference type="EMBL" id="OJJ52198.1"/>
    </source>
</evidence>
<dbReference type="STRING" id="1036612.A0A1L9SYD7"/>
<feature type="domain" description="Nephrocystin 3-like N-terminal" evidence="2">
    <location>
        <begin position="284"/>
        <end position="457"/>
    </location>
</feature>
<dbReference type="InterPro" id="IPR027417">
    <property type="entry name" value="P-loop_NTPase"/>
</dbReference>
<dbReference type="VEuPathDB" id="FungiDB:ASPSYDRAFT_189966"/>
<name>A0A1L9SYD7_9EURO</name>
<dbReference type="Gene3D" id="3.40.50.300">
    <property type="entry name" value="P-loop containing nucleotide triphosphate hydrolases"/>
    <property type="match status" value="1"/>
</dbReference>
<proteinExistence type="predicted"/>
<dbReference type="GeneID" id="63759701"/>
<reference evidence="5" key="1">
    <citation type="journal article" date="2017" name="Genome Biol.">
        <title>Comparative genomics reveals high biological diversity and specific adaptations in the industrially and medically important fungal genus Aspergillus.</title>
        <authorList>
            <person name="de Vries R.P."/>
            <person name="Riley R."/>
            <person name="Wiebenga A."/>
            <person name="Aguilar-Osorio G."/>
            <person name="Amillis S."/>
            <person name="Uchima C.A."/>
            <person name="Anderluh G."/>
            <person name="Asadollahi M."/>
            <person name="Askin M."/>
            <person name="Barry K."/>
            <person name="Battaglia E."/>
            <person name="Bayram O."/>
            <person name="Benocci T."/>
            <person name="Braus-Stromeyer S.A."/>
            <person name="Caldana C."/>
            <person name="Canovas D."/>
            <person name="Cerqueira G.C."/>
            <person name="Chen F."/>
            <person name="Chen W."/>
            <person name="Choi C."/>
            <person name="Clum A."/>
            <person name="Dos Santos R.A."/>
            <person name="Damasio A.R."/>
            <person name="Diallinas G."/>
            <person name="Emri T."/>
            <person name="Fekete E."/>
            <person name="Flipphi M."/>
            <person name="Freyberg S."/>
            <person name="Gallo A."/>
            <person name="Gournas C."/>
            <person name="Habgood R."/>
            <person name="Hainaut M."/>
            <person name="Harispe M.L."/>
            <person name="Henrissat B."/>
            <person name="Hilden K.S."/>
            <person name="Hope R."/>
            <person name="Hossain A."/>
            <person name="Karabika E."/>
            <person name="Karaffa L."/>
            <person name="Karanyi Z."/>
            <person name="Krasevec N."/>
            <person name="Kuo A."/>
            <person name="Kusch H."/>
            <person name="LaButti K."/>
            <person name="Lagendijk E.L."/>
            <person name="Lapidus A."/>
            <person name="Levasseur A."/>
            <person name="Lindquist E."/>
            <person name="Lipzen A."/>
            <person name="Logrieco A.F."/>
            <person name="MacCabe A."/>
            <person name="Maekelae M.R."/>
            <person name="Malavazi I."/>
            <person name="Melin P."/>
            <person name="Meyer V."/>
            <person name="Mielnichuk N."/>
            <person name="Miskei M."/>
            <person name="Molnar A.P."/>
            <person name="Mule G."/>
            <person name="Ngan C.Y."/>
            <person name="Orejas M."/>
            <person name="Orosz E."/>
            <person name="Ouedraogo J.P."/>
            <person name="Overkamp K.M."/>
            <person name="Park H.-S."/>
            <person name="Perrone G."/>
            <person name="Piumi F."/>
            <person name="Punt P.J."/>
            <person name="Ram A.F."/>
            <person name="Ramon A."/>
            <person name="Rauscher S."/>
            <person name="Record E."/>
            <person name="Riano-Pachon D.M."/>
            <person name="Robert V."/>
            <person name="Roehrig J."/>
            <person name="Ruller R."/>
            <person name="Salamov A."/>
            <person name="Salih N.S."/>
            <person name="Samson R.A."/>
            <person name="Sandor E."/>
            <person name="Sanguinetti M."/>
            <person name="Schuetze T."/>
            <person name="Sepcic K."/>
            <person name="Shelest E."/>
            <person name="Sherlock G."/>
            <person name="Sophianopoulou V."/>
            <person name="Squina F.M."/>
            <person name="Sun H."/>
            <person name="Susca A."/>
            <person name="Todd R.B."/>
            <person name="Tsang A."/>
            <person name="Unkles S.E."/>
            <person name="van de Wiele N."/>
            <person name="van Rossen-Uffink D."/>
            <person name="Oliveira J.V."/>
            <person name="Vesth T.C."/>
            <person name="Visser J."/>
            <person name="Yu J.-H."/>
            <person name="Zhou M."/>
            <person name="Andersen M.R."/>
            <person name="Archer D.B."/>
            <person name="Baker S.E."/>
            <person name="Benoit I."/>
            <person name="Brakhage A.A."/>
            <person name="Braus G.H."/>
            <person name="Fischer R."/>
            <person name="Frisvad J.C."/>
            <person name="Goldman G.H."/>
            <person name="Houbraken J."/>
            <person name="Oakley B."/>
            <person name="Pocsi I."/>
            <person name="Scazzocchio C."/>
            <person name="Seiboth B."/>
            <person name="vanKuyk P.A."/>
            <person name="Wortman J."/>
            <person name="Dyer P.S."/>
            <person name="Grigoriev I.V."/>
        </authorList>
    </citation>
    <scope>NUCLEOTIDE SEQUENCE [LARGE SCALE GENOMIC DNA]</scope>
    <source>
        <strain evidence="5">CBS 593.65</strain>
    </source>
</reference>
<keyword evidence="5" id="KW-1185">Reference proteome</keyword>
<dbReference type="AlphaFoldDB" id="A0A1L9SYD7"/>
<dbReference type="Proteomes" id="UP000184356">
    <property type="component" value="Unassembled WGS sequence"/>
</dbReference>
<dbReference type="OrthoDB" id="443402at2759"/>
<dbReference type="SUPFAM" id="SSF52540">
    <property type="entry name" value="P-loop containing nucleoside triphosphate hydrolases"/>
    <property type="match status" value="1"/>
</dbReference>
<dbReference type="InterPro" id="IPR056884">
    <property type="entry name" value="NPHP3-like_N"/>
</dbReference>
<dbReference type="EMBL" id="KV878604">
    <property type="protein sequence ID" value="OJJ52198.1"/>
    <property type="molecule type" value="Genomic_DNA"/>
</dbReference>
<keyword evidence="1" id="KW-0677">Repeat</keyword>
<dbReference type="PANTHER" id="PTHR10039:SF5">
    <property type="entry name" value="NACHT DOMAIN-CONTAINING PROTEIN"/>
    <property type="match status" value="1"/>
</dbReference>
<dbReference type="RefSeq" id="XP_040696004.1">
    <property type="nucleotide sequence ID" value="XM_040843628.1"/>
</dbReference>
<evidence type="ECO:0000256" key="1">
    <source>
        <dbReference type="ARBA" id="ARBA00022737"/>
    </source>
</evidence>
<organism evidence="4 5">
    <name type="scientific">Aspergillus sydowii CBS 593.65</name>
    <dbReference type="NCBI Taxonomy" id="1036612"/>
    <lineage>
        <taxon>Eukaryota</taxon>
        <taxon>Fungi</taxon>
        <taxon>Dikarya</taxon>
        <taxon>Ascomycota</taxon>
        <taxon>Pezizomycotina</taxon>
        <taxon>Eurotiomycetes</taxon>
        <taxon>Eurotiomycetidae</taxon>
        <taxon>Eurotiales</taxon>
        <taxon>Aspergillaceae</taxon>
        <taxon>Aspergillus</taxon>
        <taxon>Aspergillus subgen. Nidulantes</taxon>
    </lineage>
</organism>
<dbReference type="Pfam" id="PF24883">
    <property type="entry name" value="NPHP3_N"/>
    <property type="match status" value="1"/>
</dbReference>
<feature type="domain" description="DUF7791" evidence="3">
    <location>
        <begin position="594"/>
        <end position="679"/>
    </location>
</feature>
<dbReference type="Pfam" id="PF25053">
    <property type="entry name" value="DUF7791"/>
    <property type="match status" value="1"/>
</dbReference>
<gene>
    <name evidence="4" type="ORF">ASPSYDRAFT_189966</name>
</gene>
<accession>A0A1L9SYD7</accession>
<dbReference type="InterPro" id="IPR056693">
    <property type="entry name" value="DUF7791"/>
</dbReference>
<protein>
    <submittedName>
        <fullName evidence="4">Uncharacterized protein</fullName>
    </submittedName>
</protein>
<evidence type="ECO:0000313" key="5">
    <source>
        <dbReference type="Proteomes" id="UP000184356"/>
    </source>
</evidence>
<feature type="non-terminal residue" evidence="4">
    <location>
        <position position="705"/>
    </location>
</feature>
<sequence>MDPLSALGLAGNIVAFIDLSYKVISGMTRVLDSASGMTQENANLSILAEDLNVVSQQLISDVPARTENEKQLCRLSSNCYDLSKELVQLLRRLRVGDTKSTWQAARVKWQSMRREKDVWALERRLQGYQAEILIRLQIMFSDEQHSLIRDYVDALRGECRSLENQTTRHLDSLHQEIAELVETIQSAPQNDNIKGDDNGPQEQGLAKIQDSLARFRSMTTAITRENYVLGRLSFASMYTRSDSIAAAEGGTFAWMVGSEAEQQDGQDAAPVASIDEQAKRDMTRQCFLTWLASGRHLFHISGKAGSGKSTLMKFLARSSRVQAELRRWAGDNPLIFAQFFFWNSGDRLQASLEGLYRSLLFEICRQSPNLIPRIFPDIWAGLLAGVAPPHDTPISLEEVKQAFELFTQQINSLPSYICLFIDGLDEFEGDEVDHWHLARYLQSWTQSPNIKLCVSSRPHVTFLQSFASSVNRQINIHELTREDICQFSLAMFEKDPNFARIKDSYRELVDDIVGHSNGVFLWARLAVRSLLRSVGYQVTGEELKRKLKAMPKGLDGLFDQILGSINPEDQSLSDTLFLLTIPDFCRWQPIVGSAIAYSWLEDLANPDFPWKQPMRACSETEIKERLDRVSCLLDRLSRGLLEMFPKRSRDVDGHDYFVYEVRFLHRTAREYLAGTRQREMETRVPDINVYSGILRLMLAEFKFAR</sequence>
<evidence type="ECO:0000259" key="2">
    <source>
        <dbReference type="Pfam" id="PF24883"/>
    </source>
</evidence>